<feature type="region of interest" description="Disordered" evidence="1">
    <location>
        <begin position="99"/>
        <end position="181"/>
    </location>
</feature>
<keyword evidence="2" id="KW-0812">Transmembrane</keyword>
<feature type="compositionally biased region" description="Polar residues" evidence="1">
    <location>
        <begin position="120"/>
        <end position="147"/>
    </location>
</feature>
<dbReference type="Proteomes" id="UP001148786">
    <property type="component" value="Unassembled WGS sequence"/>
</dbReference>
<feature type="region of interest" description="Disordered" evidence="1">
    <location>
        <begin position="27"/>
        <end position="71"/>
    </location>
</feature>
<dbReference type="OrthoDB" id="3268868at2759"/>
<evidence type="ECO:0000313" key="3">
    <source>
        <dbReference type="EMBL" id="KAJ3509641.1"/>
    </source>
</evidence>
<evidence type="ECO:0000256" key="1">
    <source>
        <dbReference type="SAM" id="MobiDB-lite"/>
    </source>
</evidence>
<evidence type="ECO:0000313" key="4">
    <source>
        <dbReference type="Proteomes" id="UP001148786"/>
    </source>
</evidence>
<feature type="compositionally biased region" description="Basic and acidic residues" evidence="1">
    <location>
        <begin position="165"/>
        <end position="181"/>
    </location>
</feature>
<dbReference type="AlphaFoldDB" id="A0A9W8MX61"/>
<protein>
    <submittedName>
        <fullName evidence="3">Uncharacterized protein</fullName>
    </submittedName>
</protein>
<comment type="caution">
    <text evidence="3">The sequence shown here is derived from an EMBL/GenBank/DDBJ whole genome shotgun (WGS) entry which is preliminary data.</text>
</comment>
<proteinExistence type="predicted"/>
<evidence type="ECO:0000256" key="2">
    <source>
        <dbReference type="SAM" id="Phobius"/>
    </source>
</evidence>
<feature type="transmembrane region" description="Helical" evidence="2">
    <location>
        <begin position="78"/>
        <end position="98"/>
    </location>
</feature>
<keyword evidence="2" id="KW-0472">Membrane</keyword>
<feature type="compositionally biased region" description="Pro residues" evidence="1">
    <location>
        <begin position="60"/>
        <end position="69"/>
    </location>
</feature>
<keyword evidence="2" id="KW-1133">Transmembrane helix</keyword>
<name>A0A9W8MX61_9AGAR</name>
<accession>A0A9W8MX61</accession>
<sequence>MTSSAGHQEYDANLLAQTPAATKAQLQGGYNADILNEKTTPSPPSRRTTGDVEAARPTPAAAPPPPPKTPFYRTRKGVIIIVVALIVVIAAVVGGAVGGTRNRSSSTLASDQTGAPLPTDSFTTQDGAPSAASSLDGSQITISQTGVPTYDRPELPSPFQYYDLLDPRHPDYTADVHSTDK</sequence>
<organism evidence="3 4">
    <name type="scientific">Agrocybe chaxingu</name>
    <dbReference type="NCBI Taxonomy" id="84603"/>
    <lineage>
        <taxon>Eukaryota</taxon>
        <taxon>Fungi</taxon>
        <taxon>Dikarya</taxon>
        <taxon>Basidiomycota</taxon>
        <taxon>Agaricomycotina</taxon>
        <taxon>Agaricomycetes</taxon>
        <taxon>Agaricomycetidae</taxon>
        <taxon>Agaricales</taxon>
        <taxon>Agaricineae</taxon>
        <taxon>Strophariaceae</taxon>
        <taxon>Agrocybe</taxon>
    </lineage>
</organism>
<gene>
    <name evidence="3" type="ORF">NLJ89_g5111</name>
</gene>
<reference evidence="3" key="1">
    <citation type="submission" date="2022-07" db="EMBL/GenBank/DDBJ databases">
        <title>Genome Sequence of Agrocybe chaxingu.</title>
        <authorList>
            <person name="Buettner E."/>
        </authorList>
    </citation>
    <scope>NUCLEOTIDE SEQUENCE</scope>
    <source>
        <strain evidence="3">MP-N11</strain>
    </source>
</reference>
<feature type="compositionally biased region" description="Polar residues" evidence="1">
    <location>
        <begin position="101"/>
        <end position="113"/>
    </location>
</feature>
<keyword evidence="4" id="KW-1185">Reference proteome</keyword>
<dbReference type="EMBL" id="JANKHO010000461">
    <property type="protein sequence ID" value="KAJ3509641.1"/>
    <property type="molecule type" value="Genomic_DNA"/>
</dbReference>